<protein>
    <submittedName>
        <fullName evidence="5">Glycosyltransferase</fullName>
    </submittedName>
</protein>
<dbReference type="GO" id="GO:0016757">
    <property type="term" value="F:glycosyltransferase activity"/>
    <property type="evidence" value="ECO:0007669"/>
    <property type="project" value="UniProtKB-KW"/>
</dbReference>
<comment type="similarity">
    <text evidence="1">Belongs to the glycosyltransferase 2 family.</text>
</comment>
<dbReference type="PANTHER" id="PTHR43179:SF12">
    <property type="entry name" value="GALACTOFURANOSYLTRANSFERASE GLFT2"/>
    <property type="match status" value="1"/>
</dbReference>
<evidence type="ECO:0000256" key="2">
    <source>
        <dbReference type="ARBA" id="ARBA00022676"/>
    </source>
</evidence>
<evidence type="ECO:0000256" key="1">
    <source>
        <dbReference type="ARBA" id="ARBA00006739"/>
    </source>
</evidence>
<dbReference type="InterPro" id="IPR001173">
    <property type="entry name" value="Glyco_trans_2-like"/>
</dbReference>
<keyword evidence="6" id="KW-1185">Reference proteome</keyword>
<dbReference type="OrthoDB" id="9771846at2"/>
<evidence type="ECO:0000313" key="6">
    <source>
        <dbReference type="Proteomes" id="UP000295543"/>
    </source>
</evidence>
<dbReference type="Gene3D" id="3.90.550.10">
    <property type="entry name" value="Spore Coat Polysaccharide Biosynthesis Protein SpsA, Chain A"/>
    <property type="match status" value="1"/>
</dbReference>
<sequence length="364" mass="40924">MRSMDFPLKLLWCAGQMLKSLREQFFQCAGPGIESRLGWRSTGISERLPTSESSKMSCVSRDRPMFASLTATYYPNSEILRRQLCAIPDGWIRLIVDDGTSDMAWRDIARMLRAFDRVEVIRLPRNIGLAAAQNAGLRQLKKREDVGCVLLLDQDTEPREHAVELLVSAYRELADAFPNVGAVGPALIDPATDVHHGFHVVRRGVWKRISPLSGPPVPCATLNGSGTLMALDTAISLGGMDETLFIDMVDAEWSFRMSANGFGLYGVPGSQFLHRMGVETSRIWLFGWRVWPRRSPIRNRYVFRNSIKLMRRNYVPAVWKVWAVIKLSLSFVVALMTDPDRWKQLASMAAGVVDGLRRIDGKVT</sequence>
<dbReference type="Proteomes" id="UP000295543">
    <property type="component" value="Unassembled WGS sequence"/>
</dbReference>
<name>A0A4R5U6Z4_9GAMM</name>
<gene>
    <name evidence="5" type="ORF">E2F49_12705</name>
</gene>
<proteinExistence type="inferred from homology"/>
<comment type="caution">
    <text evidence="5">The sequence shown here is derived from an EMBL/GenBank/DDBJ whole genome shotgun (WGS) entry which is preliminary data.</text>
</comment>
<accession>A0A4R5U6Z4</accession>
<dbReference type="InterPro" id="IPR029044">
    <property type="entry name" value="Nucleotide-diphossugar_trans"/>
</dbReference>
<dbReference type="AlphaFoldDB" id="A0A4R5U6Z4"/>
<evidence type="ECO:0000256" key="3">
    <source>
        <dbReference type="ARBA" id="ARBA00022679"/>
    </source>
</evidence>
<keyword evidence="3 5" id="KW-0808">Transferase</keyword>
<keyword evidence="2" id="KW-0328">Glycosyltransferase</keyword>
<dbReference type="EMBL" id="SMTG01000005">
    <property type="protein sequence ID" value="TDK30050.1"/>
    <property type="molecule type" value="Genomic_DNA"/>
</dbReference>
<organism evidence="5 6">
    <name type="scientific">Luteimonas terrae</name>
    <dbReference type="NCBI Taxonomy" id="1530191"/>
    <lineage>
        <taxon>Bacteria</taxon>
        <taxon>Pseudomonadati</taxon>
        <taxon>Pseudomonadota</taxon>
        <taxon>Gammaproteobacteria</taxon>
        <taxon>Lysobacterales</taxon>
        <taxon>Lysobacteraceae</taxon>
        <taxon>Luteimonas</taxon>
    </lineage>
</organism>
<dbReference type="SUPFAM" id="SSF53448">
    <property type="entry name" value="Nucleotide-diphospho-sugar transferases"/>
    <property type="match status" value="1"/>
</dbReference>
<dbReference type="PANTHER" id="PTHR43179">
    <property type="entry name" value="RHAMNOSYLTRANSFERASE WBBL"/>
    <property type="match status" value="1"/>
</dbReference>
<feature type="domain" description="Glycosyltransferase 2-like" evidence="4">
    <location>
        <begin position="94"/>
        <end position="174"/>
    </location>
</feature>
<evidence type="ECO:0000259" key="4">
    <source>
        <dbReference type="Pfam" id="PF00535"/>
    </source>
</evidence>
<evidence type="ECO:0000313" key="5">
    <source>
        <dbReference type="EMBL" id="TDK30050.1"/>
    </source>
</evidence>
<reference evidence="5 6" key="1">
    <citation type="submission" date="2019-03" db="EMBL/GenBank/DDBJ databases">
        <title>Luteimonas zhaokaii sp.nov., isolated from the rectal contents of Plateau pika in Yushu, Qinghai Province, China.</title>
        <authorList>
            <person name="Zhang G."/>
        </authorList>
    </citation>
    <scope>NUCLEOTIDE SEQUENCE [LARGE SCALE GENOMIC DNA]</scope>
    <source>
        <strain evidence="5 6">THG-MD21</strain>
    </source>
</reference>
<dbReference type="Pfam" id="PF00535">
    <property type="entry name" value="Glycos_transf_2"/>
    <property type="match status" value="1"/>
</dbReference>